<keyword evidence="3" id="KW-1185">Reference proteome</keyword>
<dbReference type="EMBL" id="LLXI01006085">
    <property type="protein sequence ID" value="PKY61914.1"/>
    <property type="molecule type" value="Genomic_DNA"/>
</dbReference>
<evidence type="ECO:0000256" key="1">
    <source>
        <dbReference type="SAM" id="MobiDB-lite"/>
    </source>
</evidence>
<dbReference type="Proteomes" id="UP000234323">
    <property type="component" value="Unassembled WGS sequence"/>
</dbReference>
<name>A0A2I1HSN8_9GLOM</name>
<evidence type="ECO:0000313" key="3">
    <source>
        <dbReference type="Proteomes" id="UP000234323"/>
    </source>
</evidence>
<feature type="compositionally biased region" description="Basic and acidic residues" evidence="1">
    <location>
        <begin position="25"/>
        <end position="34"/>
    </location>
</feature>
<evidence type="ECO:0000313" key="2">
    <source>
        <dbReference type="EMBL" id="PKY61914.1"/>
    </source>
</evidence>
<feature type="region of interest" description="Disordered" evidence="1">
    <location>
        <begin position="21"/>
        <end position="41"/>
    </location>
</feature>
<gene>
    <name evidence="2" type="ORF">RhiirA4_487558</name>
</gene>
<comment type="caution">
    <text evidence="2">The sequence shown here is derived from an EMBL/GenBank/DDBJ whole genome shotgun (WGS) entry which is preliminary data.</text>
</comment>
<organism evidence="2 3">
    <name type="scientific">Rhizophagus irregularis</name>
    <dbReference type="NCBI Taxonomy" id="588596"/>
    <lineage>
        <taxon>Eukaryota</taxon>
        <taxon>Fungi</taxon>
        <taxon>Fungi incertae sedis</taxon>
        <taxon>Mucoromycota</taxon>
        <taxon>Glomeromycotina</taxon>
        <taxon>Glomeromycetes</taxon>
        <taxon>Glomerales</taxon>
        <taxon>Glomeraceae</taxon>
        <taxon>Rhizophagus</taxon>
    </lineage>
</organism>
<sequence length="72" mass="8210">MDEITIGEWHQTLELVNTNSAPAGREYKREHCSTKVETSSTRKPIIEDQYKTGTQPLLLEKRDLSISSPTYS</sequence>
<protein>
    <submittedName>
        <fullName evidence="2">Uncharacterized protein</fullName>
    </submittedName>
</protein>
<accession>A0A2I1HSN8</accession>
<reference evidence="2 3" key="1">
    <citation type="submission" date="2015-10" db="EMBL/GenBank/DDBJ databases">
        <title>Genome analyses suggest a sexual origin of heterokaryosis in a supposedly ancient asexual fungus.</title>
        <authorList>
            <person name="Ropars J."/>
            <person name="Sedzielewska K."/>
            <person name="Noel J."/>
            <person name="Charron P."/>
            <person name="Farinelli L."/>
            <person name="Marton T."/>
            <person name="Kruger M."/>
            <person name="Pelin A."/>
            <person name="Brachmann A."/>
            <person name="Corradi N."/>
        </authorList>
    </citation>
    <scope>NUCLEOTIDE SEQUENCE [LARGE SCALE GENOMIC DNA]</scope>
    <source>
        <strain evidence="2 3">A4</strain>
    </source>
</reference>
<dbReference type="AlphaFoldDB" id="A0A2I1HSN8"/>
<proteinExistence type="predicted"/>